<evidence type="ECO:0000313" key="1">
    <source>
        <dbReference type="Proteomes" id="UP000887580"/>
    </source>
</evidence>
<proteinExistence type="predicted"/>
<sequence>MADNKDHVPSNIKETATQNGKIDADSLPKVLVSEPTSPVEDSNMLAHGGTEKEHTAVNDESKTPEARSIPNGSLHATVVEDGDNDSFYGSMVDDNNIIRDGDYISEYDYQQDGRNEETIVDGLPTPPDGGYGWVIVIAAFLSNFLVDGIANAFGAFMPSFETEFQSSTAATSVIGSLLIGSYLLSGPIAGGLLNRYDARKVVIAGSILTAVAFAISTFSPNIFLFYFCYSFLGGIGFGFIYLPAIVVVGQYFESKRALATGIAVAGSGFGTFVMPFVCQIAIDTFGWKYTLYMIAGMVFACILCGLLYKPLPEPQFDLEAHRQEAVERQQALFAALNRAEEDNEESVRPTSGMSHGDGSGSPAKRAGIRTTSEKSEKEDGKEPLLDSELMQKLRECEDDTEDENETNVTPAKQLSLSPITENKPLSKSRAGSTHHTHLTNAPSVRDNRTRKHTISSMGSELTINFKNSRPNLSSQLSKISARSYAQSLSKISQAPISLKASESVLSVALSGVDPKEFARPLSRQDIFLQGSIRNLKEFKEEGSNFKNYRESQISIPAAVVAQSVSNMSQAGDIADLSSRMGGSRYSRLTAGIGGDEDDAIFYDDSKFKFIPLSIRNAFNEMIDLQLLKEPVMLLLCLSNILGMLGFYIPFVYIIELAKTRDATQQQATLLVSIIGITNTFGRVLFGWAADRRWVTALAINNFSLLFCGILTAAVPLASNYAMLTGYSVLFGFVVAAYICLTSIVLSDLLGVERLTNSFGLLVVSRGLAALLGTPLAGVAYSATQSYDSCFIFSGALITFSGLVSCAIPYAHHHRRSQMKNEGDYDKEADAQSGKLSVLTEHSEENLTEYQRTIQSLKQQRQLIKELDEARRQVMEQQRIDETHEDQENAKHK</sequence>
<dbReference type="Proteomes" id="UP000887580">
    <property type="component" value="Unplaced"/>
</dbReference>
<organism evidence="1 2">
    <name type="scientific">Panagrolaimus sp. PS1159</name>
    <dbReference type="NCBI Taxonomy" id="55785"/>
    <lineage>
        <taxon>Eukaryota</taxon>
        <taxon>Metazoa</taxon>
        <taxon>Ecdysozoa</taxon>
        <taxon>Nematoda</taxon>
        <taxon>Chromadorea</taxon>
        <taxon>Rhabditida</taxon>
        <taxon>Tylenchina</taxon>
        <taxon>Panagrolaimomorpha</taxon>
        <taxon>Panagrolaimoidea</taxon>
        <taxon>Panagrolaimidae</taxon>
        <taxon>Panagrolaimus</taxon>
    </lineage>
</organism>
<accession>A0AC35F967</accession>
<dbReference type="WBParaSite" id="PS1159_v2.g15158.t1">
    <property type="protein sequence ID" value="PS1159_v2.g15158.t1"/>
    <property type="gene ID" value="PS1159_v2.g15158"/>
</dbReference>
<name>A0AC35F967_9BILA</name>
<reference evidence="2" key="1">
    <citation type="submission" date="2022-11" db="UniProtKB">
        <authorList>
            <consortium name="WormBaseParasite"/>
        </authorList>
    </citation>
    <scope>IDENTIFICATION</scope>
</reference>
<evidence type="ECO:0000313" key="2">
    <source>
        <dbReference type="WBParaSite" id="PS1159_v2.g15158.t1"/>
    </source>
</evidence>
<protein>
    <submittedName>
        <fullName evidence="2">Major facilitator superfamily (MFS) profile domain-containing protein</fullName>
    </submittedName>
</protein>